<proteinExistence type="predicted"/>
<dbReference type="SUPFAM" id="SSF49899">
    <property type="entry name" value="Concanavalin A-like lectins/glucanases"/>
    <property type="match status" value="1"/>
</dbReference>
<dbReference type="Gene3D" id="2.60.120.200">
    <property type="match status" value="1"/>
</dbReference>
<name>A0A382N4Z8_9ZZZZ</name>
<evidence type="ECO:0008006" key="2">
    <source>
        <dbReference type="Google" id="ProtNLM"/>
    </source>
</evidence>
<dbReference type="EMBL" id="UINC01097574">
    <property type="protein sequence ID" value="SVC55395.1"/>
    <property type="molecule type" value="Genomic_DNA"/>
</dbReference>
<sequence length="374" mass="39933">AIKAYRTADSAPYISRVAPAAGELSRTIEFDFVNGDLSVVKSSVKMKFNGEDATVSTSSTDDGVSVVYDHGDYLPAGTHTVELSYSESGGVDRVRNYSITIPKGRVDILMDKPKVTIEFDDLTGTAAVGAVGNPDATYINGPELGVAALYPKGVGTAVRFDGSKNTDLRFADHADINVTNGPWEERTWEFWFKAEQLPAAGEFGILFQEGGATRGINIYLYGTEDDAEPNLYMMAWNRAETLWGGALNQVGGDNITAVTARVTVGNINHLVFVMDGDPSGDLEGTLTGYLNGRQVGQVSGVHMLYNHGDDISFGNLYTNSVNHTGNGAGTGGMGFTGVLDDASFYSTALSAEQVQAHFQGGFGDWTTAEIEAWL</sequence>
<organism evidence="1">
    <name type="scientific">marine metagenome</name>
    <dbReference type="NCBI Taxonomy" id="408172"/>
    <lineage>
        <taxon>unclassified sequences</taxon>
        <taxon>metagenomes</taxon>
        <taxon>ecological metagenomes</taxon>
    </lineage>
</organism>
<evidence type="ECO:0000313" key="1">
    <source>
        <dbReference type="EMBL" id="SVC55395.1"/>
    </source>
</evidence>
<protein>
    <recommendedName>
        <fullName evidence="2">LamG-like jellyroll fold domain-containing protein</fullName>
    </recommendedName>
</protein>
<dbReference type="Pfam" id="PF13385">
    <property type="entry name" value="Laminin_G_3"/>
    <property type="match status" value="1"/>
</dbReference>
<dbReference type="InterPro" id="IPR013320">
    <property type="entry name" value="ConA-like_dom_sf"/>
</dbReference>
<dbReference type="AlphaFoldDB" id="A0A382N4Z8"/>
<reference evidence="1" key="1">
    <citation type="submission" date="2018-05" db="EMBL/GenBank/DDBJ databases">
        <authorList>
            <person name="Lanie J.A."/>
            <person name="Ng W.-L."/>
            <person name="Kazmierczak K.M."/>
            <person name="Andrzejewski T.M."/>
            <person name="Davidsen T.M."/>
            <person name="Wayne K.J."/>
            <person name="Tettelin H."/>
            <person name="Glass J.I."/>
            <person name="Rusch D."/>
            <person name="Podicherti R."/>
            <person name="Tsui H.-C.T."/>
            <person name="Winkler M.E."/>
        </authorList>
    </citation>
    <scope>NUCLEOTIDE SEQUENCE</scope>
</reference>
<accession>A0A382N4Z8</accession>
<gene>
    <name evidence="1" type="ORF">METZ01_LOCUS308249</name>
</gene>
<feature type="non-terminal residue" evidence="1">
    <location>
        <position position="374"/>
    </location>
</feature>
<feature type="non-terminal residue" evidence="1">
    <location>
        <position position="1"/>
    </location>
</feature>